<dbReference type="PROSITE" id="PS51186">
    <property type="entry name" value="GNAT"/>
    <property type="match status" value="1"/>
</dbReference>
<dbReference type="Pfam" id="PF13302">
    <property type="entry name" value="Acetyltransf_3"/>
    <property type="match status" value="1"/>
</dbReference>
<reference evidence="5 6" key="1">
    <citation type="submission" date="2023-11" db="EMBL/GenBank/DDBJ databases">
        <title>Actinomadura monticuli sp. nov., isolated from volcanic ash.</title>
        <authorList>
            <person name="Lee S.D."/>
            <person name="Yang H."/>
            <person name="Kim I.S."/>
        </authorList>
    </citation>
    <scope>NUCLEOTIDE SEQUENCE [LARGE SCALE GENOMIC DNA]</scope>
    <source>
        <strain evidence="5 6">DLS-62</strain>
    </source>
</reference>
<sequence>MSVELAVGARVMVRQVRRDDEARFVKLARASSAFHRPWVALPESAEQFATYLARFDEGDAVGMVICLREGGDIVGTVNINGIVRGCYQRGTLGYAAFLPYAGRGYVNEGVGLAVTYAFEELRLHRVEADIQPENSASLRLVQRLGFRKEGFSPGFIRIDGVWRDHERWARTADHVY</sequence>
<dbReference type="EC" id="2.-.-.-" evidence="5"/>
<evidence type="ECO:0000313" key="6">
    <source>
        <dbReference type="Proteomes" id="UP001569963"/>
    </source>
</evidence>
<keyword evidence="1 5" id="KW-0808">Transferase</keyword>
<name>A0ABV4Q9X6_9ACTN</name>
<dbReference type="PANTHER" id="PTHR43792">
    <property type="entry name" value="GNAT FAMILY, PUTATIVE (AFU_ORTHOLOGUE AFUA_3G00765)-RELATED-RELATED"/>
    <property type="match status" value="1"/>
</dbReference>
<keyword evidence="6" id="KW-1185">Reference proteome</keyword>
<feature type="domain" description="N-acetyltransferase" evidence="4">
    <location>
        <begin position="11"/>
        <end position="173"/>
    </location>
</feature>
<accession>A0ABV4Q9X6</accession>
<dbReference type="RefSeq" id="WP_371949712.1">
    <property type="nucleotide sequence ID" value="NZ_JAXCEI010000005.1"/>
</dbReference>
<comment type="caution">
    <text evidence="5">The sequence shown here is derived from an EMBL/GenBank/DDBJ whole genome shotgun (WGS) entry which is preliminary data.</text>
</comment>
<dbReference type="EMBL" id="JAXCEI010000005">
    <property type="protein sequence ID" value="MFA1539803.1"/>
    <property type="molecule type" value="Genomic_DNA"/>
</dbReference>
<proteinExistence type="inferred from homology"/>
<evidence type="ECO:0000256" key="3">
    <source>
        <dbReference type="ARBA" id="ARBA00038502"/>
    </source>
</evidence>
<keyword evidence="2" id="KW-0012">Acyltransferase</keyword>
<comment type="similarity">
    <text evidence="3">Belongs to the acetyltransferase family. RimJ subfamily.</text>
</comment>
<dbReference type="SUPFAM" id="SSF55729">
    <property type="entry name" value="Acyl-CoA N-acyltransferases (Nat)"/>
    <property type="match status" value="1"/>
</dbReference>
<dbReference type="GO" id="GO:0016740">
    <property type="term" value="F:transferase activity"/>
    <property type="evidence" value="ECO:0007669"/>
    <property type="project" value="UniProtKB-KW"/>
</dbReference>
<evidence type="ECO:0000259" key="4">
    <source>
        <dbReference type="PROSITE" id="PS51186"/>
    </source>
</evidence>
<gene>
    <name evidence="5" type="ORF">SM611_12775</name>
</gene>
<protein>
    <submittedName>
        <fullName evidence="5">GNAT family protein</fullName>
        <ecNumber evidence="5">2.-.-.-</ecNumber>
    </submittedName>
</protein>
<evidence type="ECO:0000313" key="5">
    <source>
        <dbReference type="EMBL" id="MFA1539803.1"/>
    </source>
</evidence>
<dbReference type="Proteomes" id="UP001569963">
    <property type="component" value="Unassembled WGS sequence"/>
</dbReference>
<organism evidence="5 6">
    <name type="scientific">Actinomadura monticuli</name>
    <dbReference type="NCBI Taxonomy" id="3097367"/>
    <lineage>
        <taxon>Bacteria</taxon>
        <taxon>Bacillati</taxon>
        <taxon>Actinomycetota</taxon>
        <taxon>Actinomycetes</taxon>
        <taxon>Streptosporangiales</taxon>
        <taxon>Thermomonosporaceae</taxon>
        <taxon>Actinomadura</taxon>
    </lineage>
</organism>
<dbReference type="InterPro" id="IPR051531">
    <property type="entry name" value="N-acetyltransferase"/>
</dbReference>
<dbReference type="InterPro" id="IPR000182">
    <property type="entry name" value="GNAT_dom"/>
</dbReference>
<dbReference type="PANTHER" id="PTHR43792:SF8">
    <property type="entry name" value="[RIBOSOMAL PROTEIN US5]-ALANINE N-ACETYLTRANSFERASE"/>
    <property type="match status" value="1"/>
</dbReference>
<dbReference type="InterPro" id="IPR016181">
    <property type="entry name" value="Acyl_CoA_acyltransferase"/>
</dbReference>
<evidence type="ECO:0000256" key="2">
    <source>
        <dbReference type="ARBA" id="ARBA00023315"/>
    </source>
</evidence>
<dbReference type="Gene3D" id="3.40.630.30">
    <property type="match status" value="1"/>
</dbReference>
<evidence type="ECO:0000256" key="1">
    <source>
        <dbReference type="ARBA" id="ARBA00022679"/>
    </source>
</evidence>